<dbReference type="Proteomes" id="UP000266861">
    <property type="component" value="Unassembled WGS sequence"/>
</dbReference>
<keyword evidence="2" id="KW-1133">Transmembrane helix</keyword>
<feature type="compositionally biased region" description="Polar residues" evidence="1">
    <location>
        <begin position="29"/>
        <end position="48"/>
    </location>
</feature>
<dbReference type="AlphaFoldDB" id="A0A397JRH3"/>
<evidence type="ECO:0008006" key="5">
    <source>
        <dbReference type="Google" id="ProtNLM"/>
    </source>
</evidence>
<dbReference type="EMBL" id="PQFF01000031">
    <property type="protein sequence ID" value="RHZ87513.1"/>
    <property type="molecule type" value="Genomic_DNA"/>
</dbReference>
<proteinExistence type="predicted"/>
<gene>
    <name evidence="3" type="ORF">Glove_33g8</name>
</gene>
<evidence type="ECO:0000256" key="2">
    <source>
        <dbReference type="SAM" id="Phobius"/>
    </source>
</evidence>
<keyword evidence="2" id="KW-0472">Membrane</keyword>
<protein>
    <recommendedName>
        <fullName evidence="5">TLDc domain-containing protein</fullName>
    </recommendedName>
</protein>
<reference evidence="3 4" key="1">
    <citation type="submission" date="2018-08" db="EMBL/GenBank/DDBJ databases">
        <title>Genome and evolution of the arbuscular mycorrhizal fungus Diversispora epigaea (formerly Glomus versiforme) and its bacterial endosymbionts.</title>
        <authorList>
            <person name="Sun X."/>
            <person name="Fei Z."/>
            <person name="Harrison M."/>
        </authorList>
    </citation>
    <scope>NUCLEOTIDE SEQUENCE [LARGE SCALE GENOMIC DNA]</scope>
    <source>
        <strain evidence="3 4">IT104</strain>
    </source>
</reference>
<keyword evidence="2" id="KW-0812">Transmembrane</keyword>
<feature type="region of interest" description="Disordered" evidence="1">
    <location>
        <begin position="29"/>
        <end position="49"/>
    </location>
</feature>
<feature type="transmembrane region" description="Helical" evidence="2">
    <location>
        <begin position="66"/>
        <end position="88"/>
    </location>
</feature>
<evidence type="ECO:0000313" key="4">
    <source>
        <dbReference type="Proteomes" id="UP000266861"/>
    </source>
</evidence>
<sequence>MHNDTIVVTRVAGTDEIFGGYYSLTWDNSAEPGQQSKSKPTNESNPNKKNIIYHYSPGLPNYPIDFAVKFGEDLILLLLILFLTTYLIH</sequence>
<evidence type="ECO:0000256" key="1">
    <source>
        <dbReference type="SAM" id="MobiDB-lite"/>
    </source>
</evidence>
<accession>A0A397JRH3</accession>
<organism evidence="3 4">
    <name type="scientific">Diversispora epigaea</name>
    <dbReference type="NCBI Taxonomy" id="1348612"/>
    <lineage>
        <taxon>Eukaryota</taxon>
        <taxon>Fungi</taxon>
        <taxon>Fungi incertae sedis</taxon>
        <taxon>Mucoromycota</taxon>
        <taxon>Glomeromycotina</taxon>
        <taxon>Glomeromycetes</taxon>
        <taxon>Diversisporales</taxon>
        <taxon>Diversisporaceae</taxon>
        <taxon>Diversispora</taxon>
    </lineage>
</organism>
<keyword evidence="4" id="KW-1185">Reference proteome</keyword>
<evidence type="ECO:0000313" key="3">
    <source>
        <dbReference type="EMBL" id="RHZ87513.1"/>
    </source>
</evidence>
<name>A0A397JRH3_9GLOM</name>
<comment type="caution">
    <text evidence="3">The sequence shown here is derived from an EMBL/GenBank/DDBJ whole genome shotgun (WGS) entry which is preliminary data.</text>
</comment>